<dbReference type="RefSeq" id="WP_013299857.1">
    <property type="nucleotide sequence ID" value="NC_014414.1"/>
</dbReference>
<reference evidence="8 9" key="2">
    <citation type="journal article" date="2011" name="J. Bacteriol.">
        <title>Complete genome sequence of strain HTCC2503T of Parvularcula bermudensis, the type species of the order "Parvularculales" in the class Alphaproteobacteria.</title>
        <authorList>
            <person name="Oh H.M."/>
            <person name="Kang I."/>
            <person name="Vergin K.L."/>
            <person name="Kang D."/>
            <person name="Rhee K.H."/>
            <person name="Giovannoni S.J."/>
            <person name="Cho J.C."/>
        </authorList>
    </citation>
    <scope>NUCLEOTIDE SEQUENCE [LARGE SCALE GENOMIC DNA]</scope>
    <source>
        <strain evidence="9">ATCC BAA-594 / HTCC2503 / KCTC 12087</strain>
    </source>
</reference>
<evidence type="ECO:0000256" key="2">
    <source>
        <dbReference type="ARBA" id="ARBA00010544"/>
    </source>
</evidence>
<protein>
    <recommendedName>
        <fullName evidence="6">Heme exporter protein B</fullName>
    </recommendedName>
</protein>
<keyword evidence="4 7" id="KW-1133">Transmembrane helix</keyword>
<dbReference type="STRING" id="314260.PB2503_04042"/>
<feature type="transmembrane region" description="Helical" evidence="7">
    <location>
        <begin position="185"/>
        <end position="209"/>
    </location>
</feature>
<evidence type="ECO:0000256" key="3">
    <source>
        <dbReference type="ARBA" id="ARBA00022692"/>
    </source>
</evidence>
<dbReference type="HOGENOM" id="CLU_079069_1_0_5"/>
<evidence type="ECO:0000256" key="7">
    <source>
        <dbReference type="SAM" id="Phobius"/>
    </source>
</evidence>
<keyword evidence="6" id="KW-1003">Cell membrane</keyword>
<organism evidence="8 9">
    <name type="scientific">Parvularcula bermudensis (strain ATCC BAA-594 / HTCC2503 / KCTC 12087)</name>
    <dbReference type="NCBI Taxonomy" id="314260"/>
    <lineage>
        <taxon>Bacteria</taxon>
        <taxon>Pseudomonadati</taxon>
        <taxon>Pseudomonadota</taxon>
        <taxon>Alphaproteobacteria</taxon>
        <taxon>Parvularculales</taxon>
        <taxon>Parvularculaceae</taxon>
        <taxon>Parvularcula</taxon>
    </lineage>
</organism>
<evidence type="ECO:0000256" key="6">
    <source>
        <dbReference type="PIRNR" id="PIRNR002764"/>
    </source>
</evidence>
<dbReference type="eggNOG" id="COG2386">
    <property type="taxonomic scope" value="Bacteria"/>
</dbReference>
<keyword evidence="6" id="KW-0201">Cytochrome c-type biogenesis</keyword>
<dbReference type="PRINTS" id="PR01414">
    <property type="entry name" value="CCMBBIOGNSIS"/>
</dbReference>
<feature type="transmembrane region" description="Helical" evidence="7">
    <location>
        <begin position="46"/>
        <end position="67"/>
    </location>
</feature>
<comment type="function">
    <text evidence="6">Required for the export of heme to the periplasm for the biogenesis of c-type cytochromes.</text>
</comment>
<dbReference type="GO" id="GO:0005886">
    <property type="term" value="C:plasma membrane"/>
    <property type="evidence" value="ECO:0007669"/>
    <property type="project" value="UniProtKB-SubCell"/>
</dbReference>
<accession>E0TE62</accession>
<comment type="similarity">
    <text evidence="2 6">Belongs to the CcmB/CycW/HelB family.</text>
</comment>
<dbReference type="OrthoDB" id="9812915at2"/>
<feature type="transmembrane region" description="Helical" evidence="7">
    <location>
        <begin position="158"/>
        <end position="179"/>
    </location>
</feature>
<dbReference type="InterPro" id="IPR026031">
    <property type="entry name" value="Cyt_c_CcmB_bac"/>
</dbReference>
<dbReference type="AlphaFoldDB" id="E0TE62"/>
<dbReference type="Proteomes" id="UP000001302">
    <property type="component" value="Chromosome"/>
</dbReference>
<gene>
    <name evidence="8" type="ordered locus">PB2503_04042</name>
</gene>
<evidence type="ECO:0000256" key="4">
    <source>
        <dbReference type="ARBA" id="ARBA00022989"/>
    </source>
</evidence>
<comment type="subcellular location">
    <subcellularLocation>
        <location evidence="6">Cell inner membrane</location>
    </subcellularLocation>
    <subcellularLocation>
        <location evidence="1">Membrane</location>
        <topology evidence="1">Multi-pass membrane protein</topology>
    </subcellularLocation>
</comment>
<dbReference type="KEGG" id="pbr:PB2503_04042"/>
<reference evidence="9" key="1">
    <citation type="submission" date="2010-08" db="EMBL/GenBank/DDBJ databases">
        <title>Genome sequence of Parvularcula bermudensis HTCC2503.</title>
        <authorList>
            <person name="Kang D.-M."/>
            <person name="Oh H.-M."/>
            <person name="Cho J.-C."/>
        </authorList>
    </citation>
    <scope>NUCLEOTIDE SEQUENCE [LARGE SCALE GENOMIC DNA]</scope>
    <source>
        <strain evidence="9">ATCC BAA-594 / HTCC2503 / KCTC 12087</strain>
    </source>
</reference>
<sequence length="214" mass="21948">MIGALWAIALREMRLKARRGGWAAALGLFLTAGSLSALSLGRDADLLASAGPGVLWLTTLLCLLVGLDGVHEDDQNSDTFLLYRITSVPLSIVMIVKALIAWALTCLPITLISPLLLASLGAPNIVGGAIGFLLGTPAVSLFATALGAVAAKMRRGAALVLFLALPLLTPVLILGPASATGPATIPLLLMAAYSLQALAICPFIAASAIRTQMA</sequence>
<keyword evidence="5 6" id="KW-0472">Membrane</keyword>
<proteinExistence type="inferred from homology"/>
<keyword evidence="6" id="KW-0997">Cell inner membrane</keyword>
<evidence type="ECO:0000313" key="9">
    <source>
        <dbReference type="Proteomes" id="UP000001302"/>
    </source>
</evidence>
<dbReference type="PIRSF" id="PIRSF002764">
    <property type="entry name" value="CcmB"/>
    <property type="match status" value="1"/>
</dbReference>
<name>E0TE62_PARBH</name>
<dbReference type="GO" id="GO:0015232">
    <property type="term" value="F:heme transmembrane transporter activity"/>
    <property type="evidence" value="ECO:0007669"/>
    <property type="project" value="InterPro"/>
</dbReference>
<dbReference type="EMBL" id="CP002156">
    <property type="protein sequence ID" value="ADM08883.1"/>
    <property type="molecule type" value="Genomic_DNA"/>
</dbReference>
<keyword evidence="3 7" id="KW-0812">Transmembrane</keyword>
<evidence type="ECO:0000256" key="5">
    <source>
        <dbReference type="ARBA" id="ARBA00023136"/>
    </source>
</evidence>
<feature type="transmembrane region" description="Helical" evidence="7">
    <location>
        <begin position="21"/>
        <end position="40"/>
    </location>
</feature>
<feature type="transmembrane region" description="Helical" evidence="7">
    <location>
        <begin position="88"/>
        <end position="113"/>
    </location>
</feature>
<keyword evidence="9" id="KW-1185">Reference proteome</keyword>
<keyword evidence="6" id="KW-0813">Transport</keyword>
<dbReference type="InterPro" id="IPR003544">
    <property type="entry name" value="Cyt_c_biogenesis_CcmB"/>
</dbReference>
<evidence type="ECO:0000313" key="8">
    <source>
        <dbReference type="EMBL" id="ADM08883.1"/>
    </source>
</evidence>
<feature type="transmembrane region" description="Helical" evidence="7">
    <location>
        <begin position="125"/>
        <end position="151"/>
    </location>
</feature>
<evidence type="ECO:0000256" key="1">
    <source>
        <dbReference type="ARBA" id="ARBA00004141"/>
    </source>
</evidence>
<dbReference type="Pfam" id="PF03379">
    <property type="entry name" value="CcmB"/>
    <property type="match status" value="1"/>
</dbReference>
<dbReference type="GO" id="GO:0017004">
    <property type="term" value="P:cytochrome complex assembly"/>
    <property type="evidence" value="ECO:0007669"/>
    <property type="project" value="UniProtKB-KW"/>
</dbReference>